<feature type="transmembrane region" description="Helical" evidence="1">
    <location>
        <begin position="128"/>
        <end position="148"/>
    </location>
</feature>
<evidence type="ECO:0008006" key="4">
    <source>
        <dbReference type="Google" id="ProtNLM"/>
    </source>
</evidence>
<feature type="transmembrane region" description="Helical" evidence="1">
    <location>
        <begin position="155"/>
        <end position="175"/>
    </location>
</feature>
<keyword evidence="1" id="KW-0472">Membrane</keyword>
<accession>A0A7L5BTV1</accession>
<organism evidence="2 3">
    <name type="scientific">Pikeienuella piscinae</name>
    <dbReference type="NCBI Taxonomy" id="2748098"/>
    <lineage>
        <taxon>Bacteria</taxon>
        <taxon>Pseudomonadati</taxon>
        <taxon>Pseudomonadota</taxon>
        <taxon>Alphaproteobacteria</taxon>
        <taxon>Rhodobacterales</taxon>
        <taxon>Paracoccaceae</taxon>
        <taxon>Pikeienuella</taxon>
    </lineage>
</organism>
<keyword evidence="1" id="KW-1133">Transmembrane helix</keyword>
<proteinExistence type="predicted"/>
<dbReference type="AlphaFoldDB" id="A0A7L5BTV1"/>
<gene>
    <name evidence="2" type="ORF">G5B40_08995</name>
</gene>
<reference evidence="2 3" key="1">
    <citation type="submission" date="2020-02" db="EMBL/GenBank/DDBJ databases">
        <title>complete genome sequence of Rhodobacteraceae bacterium.</title>
        <authorList>
            <person name="Park J."/>
            <person name="Kim Y.-S."/>
            <person name="Kim K.-H."/>
        </authorList>
    </citation>
    <scope>NUCLEOTIDE SEQUENCE [LARGE SCALE GENOMIC DNA]</scope>
    <source>
        <strain evidence="2 3">RR4-56</strain>
    </source>
</reference>
<keyword evidence="3" id="KW-1185">Reference proteome</keyword>
<evidence type="ECO:0000313" key="3">
    <source>
        <dbReference type="Proteomes" id="UP000503336"/>
    </source>
</evidence>
<protein>
    <recommendedName>
        <fullName evidence="4">Acyltransferase 3 domain-containing protein</fullName>
    </recommendedName>
</protein>
<name>A0A7L5BTV1_9RHOB</name>
<feature type="transmembrane region" description="Helical" evidence="1">
    <location>
        <begin position="208"/>
        <end position="229"/>
    </location>
</feature>
<dbReference type="RefSeq" id="WP_165097699.1">
    <property type="nucleotide sequence ID" value="NZ_CP049056.1"/>
</dbReference>
<sequence>MFMMLLVYFGAGRPLAERARRLLTPWLIWSAIYGALKMADAIASGHPLSDEFDWWMLTTGPSIHLWFLPFGFAFVALAQVLESTIARVAVVVIGFIVFWRVGAVSLSPPLREWMFVAPAAIVGLAMRWWSPSLVLALAVVAVVLAASLGPGPMTVWKLGIAALVVLAAILAARPGTPDSTWLGSPSLGIYLIHPAVAAVAARSGLQGWPLYLVVAGGSIAAAILIRRYAGWLA</sequence>
<evidence type="ECO:0000313" key="2">
    <source>
        <dbReference type="EMBL" id="QIE55580.1"/>
    </source>
</evidence>
<evidence type="ECO:0000256" key="1">
    <source>
        <dbReference type="SAM" id="Phobius"/>
    </source>
</evidence>
<feature type="transmembrane region" description="Helical" evidence="1">
    <location>
        <begin position="181"/>
        <end position="201"/>
    </location>
</feature>
<dbReference type="Proteomes" id="UP000503336">
    <property type="component" value="Chromosome"/>
</dbReference>
<feature type="transmembrane region" description="Helical" evidence="1">
    <location>
        <begin position="88"/>
        <end position="108"/>
    </location>
</feature>
<dbReference type="KEGG" id="hdh:G5B40_08995"/>
<feature type="transmembrane region" description="Helical" evidence="1">
    <location>
        <begin position="63"/>
        <end position="81"/>
    </location>
</feature>
<dbReference type="EMBL" id="CP049056">
    <property type="protein sequence ID" value="QIE55580.1"/>
    <property type="molecule type" value="Genomic_DNA"/>
</dbReference>
<keyword evidence="1" id="KW-0812">Transmembrane</keyword>